<protein>
    <submittedName>
        <fullName evidence="1">Uncharacterized protein</fullName>
    </submittedName>
</protein>
<dbReference type="AlphaFoldDB" id="A0A1L9TY09"/>
<gene>
    <name evidence="1" type="ORF">ASPSYDRAFT_303149</name>
</gene>
<evidence type="ECO:0000313" key="1">
    <source>
        <dbReference type="EMBL" id="OJJ64326.1"/>
    </source>
</evidence>
<reference evidence="2" key="1">
    <citation type="journal article" date="2017" name="Genome Biol.">
        <title>Comparative genomics reveals high biological diversity and specific adaptations in the industrially and medically important fungal genus Aspergillus.</title>
        <authorList>
            <person name="de Vries R.P."/>
            <person name="Riley R."/>
            <person name="Wiebenga A."/>
            <person name="Aguilar-Osorio G."/>
            <person name="Amillis S."/>
            <person name="Uchima C.A."/>
            <person name="Anderluh G."/>
            <person name="Asadollahi M."/>
            <person name="Askin M."/>
            <person name="Barry K."/>
            <person name="Battaglia E."/>
            <person name="Bayram O."/>
            <person name="Benocci T."/>
            <person name="Braus-Stromeyer S.A."/>
            <person name="Caldana C."/>
            <person name="Canovas D."/>
            <person name="Cerqueira G.C."/>
            <person name="Chen F."/>
            <person name="Chen W."/>
            <person name="Choi C."/>
            <person name="Clum A."/>
            <person name="Dos Santos R.A."/>
            <person name="Damasio A.R."/>
            <person name="Diallinas G."/>
            <person name="Emri T."/>
            <person name="Fekete E."/>
            <person name="Flipphi M."/>
            <person name="Freyberg S."/>
            <person name="Gallo A."/>
            <person name="Gournas C."/>
            <person name="Habgood R."/>
            <person name="Hainaut M."/>
            <person name="Harispe M.L."/>
            <person name="Henrissat B."/>
            <person name="Hilden K.S."/>
            <person name="Hope R."/>
            <person name="Hossain A."/>
            <person name="Karabika E."/>
            <person name="Karaffa L."/>
            <person name="Karanyi Z."/>
            <person name="Krasevec N."/>
            <person name="Kuo A."/>
            <person name="Kusch H."/>
            <person name="LaButti K."/>
            <person name="Lagendijk E.L."/>
            <person name="Lapidus A."/>
            <person name="Levasseur A."/>
            <person name="Lindquist E."/>
            <person name="Lipzen A."/>
            <person name="Logrieco A.F."/>
            <person name="MacCabe A."/>
            <person name="Maekelae M.R."/>
            <person name="Malavazi I."/>
            <person name="Melin P."/>
            <person name="Meyer V."/>
            <person name="Mielnichuk N."/>
            <person name="Miskei M."/>
            <person name="Molnar A.P."/>
            <person name="Mule G."/>
            <person name="Ngan C.Y."/>
            <person name="Orejas M."/>
            <person name="Orosz E."/>
            <person name="Ouedraogo J.P."/>
            <person name="Overkamp K.M."/>
            <person name="Park H.-S."/>
            <person name="Perrone G."/>
            <person name="Piumi F."/>
            <person name="Punt P.J."/>
            <person name="Ram A.F."/>
            <person name="Ramon A."/>
            <person name="Rauscher S."/>
            <person name="Record E."/>
            <person name="Riano-Pachon D.M."/>
            <person name="Robert V."/>
            <person name="Roehrig J."/>
            <person name="Ruller R."/>
            <person name="Salamov A."/>
            <person name="Salih N.S."/>
            <person name="Samson R.A."/>
            <person name="Sandor E."/>
            <person name="Sanguinetti M."/>
            <person name="Schuetze T."/>
            <person name="Sepcic K."/>
            <person name="Shelest E."/>
            <person name="Sherlock G."/>
            <person name="Sophianopoulou V."/>
            <person name="Squina F.M."/>
            <person name="Sun H."/>
            <person name="Susca A."/>
            <person name="Todd R.B."/>
            <person name="Tsang A."/>
            <person name="Unkles S.E."/>
            <person name="van de Wiele N."/>
            <person name="van Rossen-Uffink D."/>
            <person name="Oliveira J.V."/>
            <person name="Vesth T.C."/>
            <person name="Visser J."/>
            <person name="Yu J.-H."/>
            <person name="Zhou M."/>
            <person name="Andersen M.R."/>
            <person name="Archer D.B."/>
            <person name="Baker S.E."/>
            <person name="Benoit I."/>
            <person name="Brakhage A.A."/>
            <person name="Braus G.H."/>
            <person name="Fischer R."/>
            <person name="Frisvad J.C."/>
            <person name="Goldman G.H."/>
            <person name="Houbraken J."/>
            <person name="Oakley B."/>
            <person name="Pocsi I."/>
            <person name="Scazzocchio C."/>
            <person name="Seiboth B."/>
            <person name="vanKuyk P.A."/>
            <person name="Wortman J."/>
            <person name="Dyer P.S."/>
            <person name="Grigoriev I.V."/>
        </authorList>
    </citation>
    <scope>NUCLEOTIDE SEQUENCE [LARGE SCALE GENOMIC DNA]</scope>
    <source>
        <strain evidence="2">CBS 593.65</strain>
    </source>
</reference>
<proteinExistence type="predicted"/>
<name>A0A1L9TY09_9EURO</name>
<dbReference type="EMBL" id="KV878582">
    <property type="protein sequence ID" value="OJJ64326.1"/>
    <property type="molecule type" value="Genomic_DNA"/>
</dbReference>
<sequence length="70" mass="7536">MNTYFFSGITGRSPCSYCILLLSGFDTARSTLPTLVKETQEVLDNDSAEIICPVTTSAMTKTDPCPLVLG</sequence>
<dbReference type="RefSeq" id="XP_040708132.1">
    <property type="nucleotide sequence ID" value="XM_040844768.1"/>
</dbReference>
<dbReference type="Proteomes" id="UP000184356">
    <property type="component" value="Unassembled WGS sequence"/>
</dbReference>
<keyword evidence="2" id="KW-1185">Reference proteome</keyword>
<accession>A0A1L9TY09</accession>
<dbReference type="VEuPathDB" id="FungiDB:ASPSYDRAFT_303149"/>
<dbReference type="GeneID" id="63760841"/>
<evidence type="ECO:0000313" key="2">
    <source>
        <dbReference type="Proteomes" id="UP000184356"/>
    </source>
</evidence>
<organism evidence="1 2">
    <name type="scientific">Aspergillus sydowii CBS 593.65</name>
    <dbReference type="NCBI Taxonomy" id="1036612"/>
    <lineage>
        <taxon>Eukaryota</taxon>
        <taxon>Fungi</taxon>
        <taxon>Dikarya</taxon>
        <taxon>Ascomycota</taxon>
        <taxon>Pezizomycotina</taxon>
        <taxon>Eurotiomycetes</taxon>
        <taxon>Eurotiomycetidae</taxon>
        <taxon>Eurotiales</taxon>
        <taxon>Aspergillaceae</taxon>
        <taxon>Aspergillus</taxon>
        <taxon>Aspergillus subgen. Nidulantes</taxon>
    </lineage>
</organism>